<proteinExistence type="inferred from homology"/>
<comment type="caution">
    <text evidence="9">The sequence shown here is derived from an EMBL/GenBank/DDBJ whole genome shotgun (WGS) entry which is preliminary data.</text>
</comment>
<keyword evidence="5" id="KW-0378">Hydrolase</keyword>
<dbReference type="InterPro" id="IPR001567">
    <property type="entry name" value="Pept_M3A_M3B_dom"/>
</dbReference>
<feature type="non-terminal residue" evidence="9">
    <location>
        <position position="181"/>
    </location>
</feature>
<reference evidence="9" key="1">
    <citation type="submission" date="2019-03" db="EMBL/GenBank/DDBJ databases">
        <title>Single cell metagenomics reveals metabolic interactions within the superorganism composed of flagellate Streblomastix strix and complex community of Bacteroidetes bacteria on its surface.</title>
        <authorList>
            <person name="Treitli S.C."/>
            <person name="Kolisko M."/>
            <person name="Husnik F."/>
            <person name="Keeling P."/>
            <person name="Hampl V."/>
        </authorList>
    </citation>
    <scope>NUCLEOTIDE SEQUENCE</scope>
    <source>
        <strain evidence="9">STM</strain>
    </source>
</reference>
<dbReference type="Gene3D" id="1.10.1370.10">
    <property type="entry name" value="Neurolysin, domain 3"/>
    <property type="match status" value="1"/>
</dbReference>
<dbReference type="InterPro" id="IPR045090">
    <property type="entry name" value="Pept_M3A_M3B"/>
</dbReference>
<dbReference type="Pfam" id="PF01432">
    <property type="entry name" value="Peptidase_M3"/>
    <property type="match status" value="1"/>
</dbReference>
<dbReference type="EMBL" id="SNRY01011299">
    <property type="protein sequence ID" value="KAA6304700.1"/>
    <property type="molecule type" value="Genomic_DNA"/>
</dbReference>
<evidence type="ECO:0000259" key="8">
    <source>
        <dbReference type="Pfam" id="PF01432"/>
    </source>
</evidence>
<dbReference type="GO" id="GO:0004180">
    <property type="term" value="F:carboxypeptidase activity"/>
    <property type="evidence" value="ECO:0007669"/>
    <property type="project" value="TreeGrafter"/>
</dbReference>
<evidence type="ECO:0000256" key="7">
    <source>
        <dbReference type="ARBA" id="ARBA00023049"/>
    </source>
</evidence>
<dbReference type="GO" id="GO:0004222">
    <property type="term" value="F:metalloendopeptidase activity"/>
    <property type="evidence" value="ECO:0007669"/>
    <property type="project" value="InterPro"/>
</dbReference>
<dbReference type="SUPFAM" id="SSF55486">
    <property type="entry name" value="Metalloproteases ('zincins'), catalytic domain"/>
    <property type="match status" value="1"/>
</dbReference>
<organism evidence="9">
    <name type="scientific">termite gut metagenome</name>
    <dbReference type="NCBI Taxonomy" id="433724"/>
    <lineage>
        <taxon>unclassified sequences</taxon>
        <taxon>metagenomes</taxon>
        <taxon>organismal metagenomes</taxon>
    </lineage>
</organism>
<feature type="non-terminal residue" evidence="9">
    <location>
        <position position="1"/>
    </location>
</feature>
<sequence>KRIKAVYEPQGNYNLTTEQTTLLNNIYDGFVRCGANLRDEDNDKYRKLNKELSTLTLQFSENNLKGTNDYQLKLTDKSQLCGLPESAVEAAAQTAGEKGVDGWVFTLQAPSYVPFMTYADNRELRRELYMAYNTQCTQGKYNNTEIVKRIVNVHWEIAQLLGYNDYAGYTLKKRMAENSKT</sequence>
<comment type="similarity">
    <text evidence="2">Belongs to the peptidase M3 family.</text>
</comment>
<comment type="cofactor">
    <cofactor evidence="1">
        <name>Zn(2+)</name>
        <dbReference type="ChEBI" id="CHEBI:29105"/>
    </cofactor>
</comment>
<protein>
    <recommendedName>
        <fullName evidence="8">Peptidase M3A/M3B catalytic domain-containing protein</fullName>
    </recommendedName>
</protein>
<evidence type="ECO:0000313" key="9">
    <source>
        <dbReference type="EMBL" id="KAA6304700.1"/>
    </source>
</evidence>
<dbReference type="GO" id="GO:0005829">
    <property type="term" value="C:cytosol"/>
    <property type="evidence" value="ECO:0007669"/>
    <property type="project" value="TreeGrafter"/>
</dbReference>
<gene>
    <name evidence="9" type="ORF">EZS27_043652</name>
</gene>
<keyword evidence="7" id="KW-0482">Metalloprotease</keyword>
<keyword evidence="4" id="KW-0479">Metal-binding</keyword>
<accession>A0A5J4P6P6</accession>
<keyword evidence="3" id="KW-0645">Protease</keyword>
<evidence type="ECO:0000256" key="1">
    <source>
        <dbReference type="ARBA" id="ARBA00001947"/>
    </source>
</evidence>
<name>A0A5J4P6P6_9ZZZZ</name>
<dbReference type="GO" id="GO:0046872">
    <property type="term" value="F:metal ion binding"/>
    <property type="evidence" value="ECO:0007669"/>
    <property type="project" value="UniProtKB-KW"/>
</dbReference>
<evidence type="ECO:0000256" key="5">
    <source>
        <dbReference type="ARBA" id="ARBA00022801"/>
    </source>
</evidence>
<evidence type="ECO:0000256" key="2">
    <source>
        <dbReference type="ARBA" id="ARBA00006040"/>
    </source>
</evidence>
<dbReference type="PANTHER" id="PTHR43660">
    <property type="entry name" value="DIPEPTIDYL CARBOXYPEPTIDASE"/>
    <property type="match status" value="1"/>
</dbReference>
<evidence type="ECO:0000256" key="4">
    <source>
        <dbReference type="ARBA" id="ARBA00022723"/>
    </source>
</evidence>
<dbReference type="PANTHER" id="PTHR43660:SF1">
    <property type="entry name" value="DIPEPTIDYL CARBOXYPEPTIDASE"/>
    <property type="match status" value="1"/>
</dbReference>
<feature type="domain" description="Peptidase M3A/M3B catalytic" evidence="8">
    <location>
        <begin position="115"/>
        <end position="181"/>
    </location>
</feature>
<dbReference type="AlphaFoldDB" id="A0A5J4P6P6"/>
<dbReference type="InterPro" id="IPR024077">
    <property type="entry name" value="Neurolysin/TOP_dom2"/>
</dbReference>
<dbReference type="GO" id="GO:0006508">
    <property type="term" value="P:proteolysis"/>
    <property type="evidence" value="ECO:0007669"/>
    <property type="project" value="UniProtKB-KW"/>
</dbReference>
<evidence type="ECO:0000256" key="6">
    <source>
        <dbReference type="ARBA" id="ARBA00022833"/>
    </source>
</evidence>
<keyword evidence="6" id="KW-0862">Zinc</keyword>
<evidence type="ECO:0000256" key="3">
    <source>
        <dbReference type="ARBA" id="ARBA00022670"/>
    </source>
</evidence>